<gene>
    <name evidence="3" type="ORF">TCNE_LOCUS3255</name>
</gene>
<reference evidence="3 4" key="2">
    <citation type="submission" date="2018-11" db="EMBL/GenBank/DDBJ databases">
        <authorList>
            <consortium name="Pathogen Informatics"/>
        </authorList>
    </citation>
    <scope>NUCLEOTIDE SEQUENCE [LARGE SCALE GENOMIC DNA]</scope>
</reference>
<keyword evidence="1" id="KW-0328">Glycosyltransferase</keyword>
<dbReference type="GO" id="GO:0016020">
    <property type="term" value="C:membrane"/>
    <property type="evidence" value="ECO:0007669"/>
    <property type="project" value="InterPro"/>
</dbReference>
<dbReference type="Proteomes" id="UP000050794">
    <property type="component" value="Unassembled WGS sequence"/>
</dbReference>
<dbReference type="PANTHER" id="PTHR22898">
    <property type="entry name" value="UNCHARACTERIZED GLYCOSOL TRANSFERASE-RELATED"/>
    <property type="match status" value="1"/>
</dbReference>
<evidence type="ECO:0000256" key="1">
    <source>
        <dbReference type="ARBA" id="ARBA00022676"/>
    </source>
</evidence>
<dbReference type="PANTHER" id="PTHR22898:SF3">
    <property type="entry name" value="ALPHA-1,2-FUCOSYLTRANSFERASE-RELATED"/>
    <property type="match status" value="1"/>
</dbReference>
<organism evidence="4 5">
    <name type="scientific">Toxocara canis</name>
    <name type="common">Canine roundworm</name>
    <dbReference type="NCBI Taxonomy" id="6265"/>
    <lineage>
        <taxon>Eukaryota</taxon>
        <taxon>Metazoa</taxon>
        <taxon>Ecdysozoa</taxon>
        <taxon>Nematoda</taxon>
        <taxon>Chromadorea</taxon>
        <taxon>Rhabditida</taxon>
        <taxon>Spirurina</taxon>
        <taxon>Ascaridomorpha</taxon>
        <taxon>Ascaridoidea</taxon>
        <taxon>Toxocaridae</taxon>
        <taxon>Toxocara</taxon>
    </lineage>
</organism>
<keyword evidence="2" id="KW-0808">Transferase</keyword>
<dbReference type="InterPro" id="IPR002516">
    <property type="entry name" value="Glyco_trans_11"/>
</dbReference>
<evidence type="ECO:0000256" key="2">
    <source>
        <dbReference type="ARBA" id="ARBA00022679"/>
    </source>
</evidence>
<dbReference type="EMBL" id="UYWY01003979">
    <property type="protein sequence ID" value="VDM28972.1"/>
    <property type="molecule type" value="Genomic_DNA"/>
</dbReference>
<name>A0A183U435_TOXCA</name>
<dbReference type="GO" id="GO:0005975">
    <property type="term" value="P:carbohydrate metabolic process"/>
    <property type="evidence" value="ECO:0007669"/>
    <property type="project" value="InterPro"/>
</dbReference>
<proteinExistence type="predicted"/>
<evidence type="ECO:0000313" key="3">
    <source>
        <dbReference type="EMBL" id="VDM28972.1"/>
    </source>
</evidence>
<sequence length="134" mass="15819">MKQCYCFDYSLISHKLPSTLKPIWLSIQICDFLFQSFKYFEAYADEIRSSVLSIHESVESVGRNQRIQGLDLSSQKHRICVHIRRGDFVKSTLHMESREEFVVWAVNHIIHEGWLLLNHLNFTDKSHSLRVPRT</sequence>
<dbReference type="GO" id="GO:0008107">
    <property type="term" value="F:galactoside 2-alpha-L-fucosyltransferase activity"/>
    <property type="evidence" value="ECO:0007669"/>
    <property type="project" value="InterPro"/>
</dbReference>
<keyword evidence="4" id="KW-1185">Reference proteome</keyword>
<dbReference type="Pfam" id="PF01531">
    <property type="entry name" value="Glyco_transf_11"/>
    <property type="match status" value="1"/>
</dbReference>
<protein>
    <submittedName>
        <fullName evidence="5">DNA-directed RNA polymerase</fullName>
    </submittedName>
</protein>
<dbReference type="AlphaFoldDB" id="A0A183U435"/>
<evidence type="ECO:0000313" key="4">
    <source>
        <dbReference type="Proteomes" id="UP000050794"/>
    </source>
</evidence>
<dbReference type="WBParaSite" id="TCNE_0000325501-mRNA-1">
    <property type="protein sequence ID" value="TCNE_0000325501-mRNA-1"/>
    <property type="gene ID" value="TCNE_0000325501"/>
</dbReference>
<evidence type="ECO:0000313" key="5">
    <source>
        <dbReference type="WBParaSite" id="TCNE_0000325501-mRNA-1"/>
    </source>
</evidence>
<reference evidence="5" key="1">
    <citation type="submission" date="2016-06" db="UniProtKB">
        <authorList>
            <consortium name="WormBaseParasite"/>
        </authorList>
    </citation>
    <scope>IDENTIFICATION</scope>
</reference>
<dbReference type="InterPro" id="IPR052501">
    <property type="entry name" value="Alpha-1-2_FucT"/>
</dbReference>
<accession>A0A183U435</accession>